<proteinExistence type="inferred from homology"/>
<keyword evidence="4 7" id="KW-1133">Transmembrane helix</keyword>
<dbReference type="PANTHER" id="PTHR43791">
    <property type="entry name" value="PERMEASE-RELATED"/>
    <property type="match status" value="1"/>
</dbReference>
<dbReference type="Pfam" id="PF07690">
    <property type="entry name" value="MFS_1"/>
    <property type="match status" value="1"/>
</dbReference>
<evidence type="ECO:0000256" key="7">
    <source>
        <dbReference type="SAM" id="Phobius"/>
    </source>
</evidence>
<dbReference type="InterPro" id="IPR011701">
    <property type="entry name" value="MFS"/>
</dbReference>
<dbReference type="GO" id="GO:0022857">
    <property type="term" value="F:transmembrane transporter activity"/>
    <property type="evidence" value="ECO:0007669"/>
    <property type="project" value="InterPro"/>
</dbReference>
<feature type="transmembrane region" description="Helical" evidence="7">
    <location>
        <begin position="460"/>
        <end position="481"/>
    </location>
</feature>
<feature type="transmembrane region" description="Helical" evidence="7">
    <location>
        <begin position="425"/>
        <end position="448"/>
    </location>
</feature>
<feature type="transmembrane region" description="Helical" evidence="7">
    <location>
        <begin position="565"/>
        <end position="589"/>
    </location>
</feature>
<dbReference type="Pfam" id="PF01774">
    <property type="entry name" value="UreD"/>
    <property type="match status" value="1"/>
</dbReference>
<evidence type="ECO:0000256" key="6">
    <source>
        <dbReference type="ARBA" id="ARBA00023186"/>
    </source>
</evidence>
<name>A0A1Q3EFT3_LENED</name>
<keyword evidence="2" id="KW-0813">Transport</keyword>
<feature type="transmembrane region" description="Helical" evidence="7">
    <location>
        <begin position="653"/>
        <end position="676"/>
    </location>
</feature>
<reference evidence="9 10" key="1">
    <citation type="submission" date="2016-08" db="EMBL/GenBank/DDBJ databases">
        <authorList>
            <consortium name="Lentinula edodes genome sequencing consortium"/>
            <person name="Sakamoto Y."/>
            <person name="Nakade K."/>
            <person name="Sato S."/>
            <person name="Yoshida Y."/>
            <person name="Miyazaki K."/>
            <person name="Natsume S."/>
            <person name="Konno N."/>
        </authorList>
    </citation>
    <scope>NUCLEOTIDE SEQUENCE [LARGE SCALE GENOMIC DNA]</scope>
    <source>
        <strain evidence="9 10">NBRC 111202</strain>
    </source>
</reference>
<dbReference type="HAMAP" id="MF_01384">
    <property type="entry name" value="UreD"/>
    <property type="match status" value="1"/>
</dbReference>
<evidence type="ECO:0000313" key="10">
    <source>
        <dbReference type="Proteomes" id="UP000188533"/>
    </source>
</evidence>
<evidence type="ECO:0000256" key="5">
    <source>
        <dbReference type="ARBA" id="ARBA00023136"/>
    </source>
</evidence>
<dbReference type="STRING" id="5353.A0A1Q3EFT3"/>
<dbReference type="PANTHER" id="PTHR43791:SF19">
    <property type="entry name" value="TRANSPORTER, PUTATIVE (AFU_ORTHOLOGUE AFUA_1G01812)-RELATED"/>
    <property type="match status" value="1"/>
</dbReference>
<dbReference type="GO" id="GO:0016151">
    <property type="term" value="F:nickel cation binding"/>
    <property type="evidence" value="ECO:0007669"/>
    <property type="project" value="InterPro"/>
</dbReference>
<dbReference type="GO" id="GO:0016020">
    <property type="term" value="C:membrane"/>
    <property type="evidence" value="ECO:0007669"/>
    <property type="project" value="UniProtKB-SubCell"/>
</dbReference>
<dbReference type="EMBL" id="BDGU01000292">
    <property type="protein sequence ID" value="GAW06045.1"/>
    <property type="molecule type" value="Genomic_DNA"/>
</dbReference>
<evidence type="ECO:0000259" key="8">
    <source>
        <dbReference type="PROSITE" id="PS50850"/>
    </source>
</evidence>
<keyword evidence="6" id="KW-0143">Chaperone</keyword>
<evidence type="ECO:0000256" key="2">
    <source>
        <dbReference type="ARBA" id="ARBA00022448"/>
    </source>
</evidence>
<evidence type="ECO:0000256" key="1">
    <source>
        <dbReference type="ARBA" id="ARBA00004141"/>
    </source>
</evidence>
<organism evidence="9 10">
    <name type="scientific">Lentinula edodes</name>
    <name type="common">Shiitake mushroom</name>
    <name type="synonym">Lentinus edodes</name>
    <dbReference type="NCBI Taxonomy" id="5353"/>
    <lineage>
        <taxon>Eukaryota</taxon>
        <taxon>Fungi</taxon>
        <taxon>Dikarya</taxon>
        <taxon>Basidiomycota</taxon>
        <taxon>Agaricomycotina</taxon>
        <taxon>Agaricomycetes</taxon>
        <taxon>Agaricomycetidae</taxon>
        <taxon>Agaricales</taxon>
        <taxon>Marasmiineae</taxon>
        <taxon>Omphalotaceae</taxon>
        <taxon>Lentinula</taxon>
    </lineage>
</organism>
<feature type="transmembrane region" description="Helical" evidence="7">
    <location>
        <begin position="601"/>
        <end position="621"/>
    </location>
</feature>
<dbReference type="FunFam" id="1.20.1250.20:FF:000034">
    <property type="entry name" value="MFS general substrate transporter"/>
    <property type="match status" value="1"/>
</dbReference>
<feature type="transmembrane region" description="Helical" evidence="7">
    <location>
        <begin position="688"/>
        <end position="708"/>
    </location>
</feature>
<feature type="transmembrane region" description="Helical" evidence="7">
    <location>
        <begin position="332"/>
        <end position="350"/>
    </location>
</feature>
<gene>
    <name evidence="9" type="ORF">LENED_007937</name>
</gene>
<evidence type="ECO:0000256" key="3">
    <source>
        <dbReference type="ARBA" id="ARBA00022692"/>
    </source>
</evidence>
<dbReference type="PROSITE" id="PS50850">
    <property type="entry name" value="MFS"/>
    <property type="match status" value="1"/>
</dbReference>
<feature type="domain" description="Major facilitator superfamily (MFS) profile" evidence="8">
    <location>
        <begin position="332"/>
        <end position="746"/>
    </location>
</feature>
<keyword evidence="5 7" id="KW-0472">Membrane</keyword>
<evidence type="ECO:0000256" key="4">
    <source>
        <dbReference type="ARBA" id="ARBA00022989"/>
    </source>
</evidence>
<sequence>MIGSSSNISKIQAGGGRITLSSHGRKVWISELSATYPLKLLSPQLSDNGVAIVYALTYGGGLVGGDCIELSVNVESDAKLLLLSQGSTKVFKNRLYQRLASVQNSAHASLNSESPATLQKMDFTISSNGGLFLLPDPVTCFRSASYNQIQTFHASKDASLVVLDWVTSGRKSLGEDWVLSRYYSVNEVIIAEKRVAKDVMLLENNESDSRLNRALAESLAPFSCYATLILRGPMVEETIAQIAARYECISVMQRKAPEELLCCQRYSSLQFQFTLDAWWLVPLVFRKPVTAEDQKLDEISLSERNVDGLYRPDVNTDSVNEKKLMRRIDLHVIPWLALLYFLNFMDRGNIGNAKLYGMTTNINHPISDTQYLIALTVYFFPYALLEPASNVILRRLKPSLWLSSLIFCWGVVMVCHGFIQSYGGLVAVRVLLGVTEAGMYPGIVFYISSWYKRAEMGSKIAFFFSSATLSGAFSGLLSVAIHNMDGVGGLAGWRWIFILEGLVTIVVALLSFWVIQDYPENAKFLSEKERVFVIRRLEDDVRLSAAGEQYRKKYVWQSVKDWKTWVAMGIYMGFDGPLYAFSLFLPTIINKLGFTATKANLLTIPPYAWGCVTTVAVGILGDRIGTRYYMSLFLFATGAAGYIILIASRSPGLSYFAVFLAASAIYPSIPNNVAWVAGNVEGAYKRSVTLGMAIGWGNINGAVTSNIYRSTDSPWYTMGHGIVLAYIGIGLICVTIMRVGLHRENARRDRGERDEVIDGVDNKNAHVKNGHYMHDVN</sequence>
<dbReference type="SUPFAM" id="SSF103473">
    <property type="entry name" value="MFS general substrate transporter"/>
    <property type="match status" value="1"/>
</dbReference>
<dbReference type="InterPro" id="IPR002669">
    <property type="entry name" value="UreD"/>
</dbReference>
<evidence type="ECO:0000313" key="9">
    <source>
        <dbReference type="EMBL" id="GAW06045.1"/>
    </source>
</evidence>
<protein>
    <submittedName>
        <fullName evidence="9">MFS general substrate transporter</fullName>
    </submittedName>
</protein>
<comment type="subcellular location">
    <subcellularLocation>
        <location evidence="1">Membrane</location>
        <topology evidence="1">Multi-pass membrane protein</topology>
    </subcellularLocation>
</comment>
<feature type="transmembrane region" description="Helical" evidence="7">
    <location>
        <begin position="628"/>
        <end position="647"/>
    </location>
</feature>
<comment type="caution">
    <text evidence="9">The sequence shown here is derived from an EMBL/GenBank/DDBJ whole genome shotgun (WGS) entry which is preliminary data.</text>
</comment>
<accession>A0A1Q3EFT3</accession>
<dbReference type="InterPro" id="IPR036259">
    <property type="entry name" value="MFS_trans_sf"/>
</dbReference>
<dbReference type="FunFam" id="1.20.1250.20:FF:000068">
    <property type="entry name" value="MFS general substrate transporter"/>
    <property type="match status" value="1"/>
</dbReference>
<reference evidence="9 10" key="2">
    <citation type="submission" date="2017-02" db="EMBL/GenBank/DDBJ databases">
        <title>A genome survey and senescence transcriptome analysis in Lentinula edodes.</title>
        <authorList>
            <person name="Sakamoto Y."/>
            <person name="Nakade K."/>
            <person name="Sato S."/>
            <person name="Yoshida Y."/>
            <person name="Miyazaki K."/>
            <person name="Natsume S."/>
            <person name="Konno N."/>
        </authorList>
    </citation>
    <scope>NUCLEOTIDE SEQUENCE [LARGE SCALE GENOMIC DNA]</scope>
    <source>
        <strain evidence="9 10">NBRC 111202</strain>
    </source>
</reference>
<dbReference type="Proteomes" id="UP000188533">
    <property type="component" value="Unassembled WGS sequence"/>
</dbReference>
<dbReference type="Gene3D" id="1.20.1250.20">
    <property type="entry name" value="MFS general substrate transporter like domains"/>
    <property type="match status" value="2"/>
</dbReference>
<feature type="transmembrane region" description="Helical" evidence="7">
    <location>
        <begin position="370"/>
        <end position="388"/>
    </location>
</feature>
<dbReference type="AlphaFoldDB" id="A0A1Q3EFT3"/>
<dbReference type="InterPro" id="IPR020846">
    <property type="entry name" value="MFS_dom"/>
</dbReference>
<feature type="transmembrane region" description="Helical" evidence="7">
    <location>
        <begin position="493"/>
        <end position="515"/>
    </location>
</feature>
<keyword evidence="10" id="KW-1185">Reference proteome</keyword>
<keyword evidence="3 7" id="KW-0812">Transmembrane</keyword>
<feature type="transmembrane region" description="Helical" evidence="7">
    <location>
        <begin position="400"/>
        <end position="419"/>
    </location>
</feature>
<feature type="transmembrane region" description="Helical" evidence="7">
    <location>
        <begin position="720"/>
        <end position="741"/>
    </location>
</feature>